<dbReference type="PANTHER" id="PTHR11109:SF7">
    <property type="entry name" value="GTP CYCLOHYDROLASE 1"/>
    <property type="match status" value="1"/>
</dbReference>
<evidence type="ECO:0000259" key="9">
    <source>
        <dbReference type="Pfam" id="PF01227"/>
    </source>
</evidence>
<dbReference type="Proteomes" id="UP001174909">
    <property type="component" value="Unassembled WGS sequence"/>
</dbReference>
<proteinExistence type="inferred from homology"/>
<dbReference type="InterPro" id="IPR043133">
    <property type="entry name" value="GTP-CH-I_C/QueF"/>
</dbReference>
<dbReference type="NCBIfam" id="NF006826">
    <property type="entry name" value="PRK09347.1-3"/>
    <property type="match status" value="1"/>
</dbReference>
<dbReference type="SUPFAM" id="SSF55620">
    <property type="entry name" value="Tetrahydrobiopterin biosynthesis enzymes-like"/>
    <property type="match status" value="1"/>
</dbReference>
<comment type="pathway">
    <text evidence="2">Cofactor biosynthesis; 7,8-dihydroneopterin triphosphate biosynthesis; 7,8-dihydroneopterin triphosphate from GTP: step 1/1.</text>
</comment>
<dbReference type="EC" id="3.5.4.16" evidence="4"/>
<dbReference type="HAMAP" id="MF_00223">
    <property type="entry name" value="FolE"/>
    <property type="match status" value="1"/>
</dbReference>
<evidence type="ECO:0000256" key="8">
    <source>
        <dbReference type="ARBA" id="ARBA00030854"/>
    </source>
</evidence>
<evidence type="ECO:0000256" key="7">
    <source>
        <dbReference type="ARBA" id="ARBA00023007"/>
    </source>
</evidence>
<evidence type="ECO:0000256" key="2">
    <source>
        <dbReference type="ARBA" id="ARBA00005080"/>
    </source>
</evidence>
<dbReference type="NCBIfam" id="NF006825">
    <property type="entry name" value="PRK09347.1-2"/>
    <property type="match status" value="1"/>
</dbReference>
<dbReference type="InterPro" id="IPR020602">
    <property type="entry name" value="GTP_CycHdrlase_I_dom"/>
</dbReference>
<reference evidence="10" key="1">
    <citation type="submission" date="2023-03" db="EMBL/GenBank/DDBJ databases">
        <authorList>
            <person name="Steffen K."/>
            <person name="Cardenas P."/>
        </authorList>
    </citation>
    <scope>NUCLEOTIDE SEQUENCE</scope>
</reference>
<dbReference type="GO" id="GO:0005525">
    <property type="term" value="F:GTP binding"/>
    <property type="evidence" value="ECO:0007669"/>
    <property type="project" value="TreeGrafter"/>
</dbReference>
<dbReference type="InterPro" id="IPR001474">
    <property type="entry name" value="GTP_CycHdrlase_I"/>
</dbReference>
<evidence type="ECO:0000256" key="4">
    <source>
        <dbReference type="ARBA" id="ARBA00012715"/>
    </source>
</evidence>
<dbReference type="GO" id="GO:0008270">
    <property type="term" value="F:zinc ion binding"/>
    <property type="evidence" value="ECO:0007669"/>
    <property type="project" value="TreeGrafter"/>
</dbReference>
<dbReference type="InterPro" id="IPR018234">
    <property type="entry name" value="GTP_CycHdrlase_I_CS"/>
</dbReference>
<keyword evidence="6" id="KW-0378">Hydrolase</keyword>
<evidence type="ECO:0000256" key="5">
    <source>
        <dbReference type="ARBA" id="ARBA00017272"/>
    </source>
</evidence>
<evidence type="ECO:0000256" key="3">
    <source>
        <dbReference type="ARBA" id="ARBA00008085"/>
    </source>
</evidence>
<dbReference type="Gene3D" id="1.10.286.10">
    <property type="match status" value="1"/>
</dbReference>
<comment type="similarity">
    <text evidence="3">Belongs to the GTP cyclohydrolase I family.</text>
</comment>
<feature type="domain" description="GTP cyclohydrolase I" evidence="9">
    <location>
        <begin position="14"/>
        <end position="173"/>
    </location>
</feature>
<evidence type="ECO:0000313" key="11">
    <source>
        <dbReference type="Proteomes" id="UP001174909"/>
    </source>
</evidence>
<dbReference type="GO" id="GO:0046654">
    <property type="term" value="P:tetrahydrofolate biosynthetic process"/>
    <property type="evidence" value="ECO:0007669"/>
    <property type="project" value="InterPro"/>
</dbReference>
<dbReference type="PANTHER" id="PTHR11109">
    <property type="entry name" value="GTP CYCLOHYDROLASE I"/>
    <property type="match status" value="1"/>
</dbReference>
<dbReference type="InterPro" id="IPR043134">
    <property type="entry name" value="GTP-CH-I_N"/>
</dbReference>
<dbReference type="EMBL" id="CASHTH010001687">
    <property type="protein sequence ID" value="CAI8018248.1"/>
    <property type="molecule type" value="Genomic_DNA"/>
</dbReference>
<comment type="caution">
    <text evidence="10">The sequence shown here is derived from an EMBL/GenBank/DDBJ whole genome shotgun (WGS) entry which is preliminary data.</text>
</comment>
<dbReference type="Pfam" id="PF01227">
    <property type="entry name" value="GTP_cyclohydroI"/>
    <property type="match status" value="1"/>
</dbReference>
<dbReference type="AlphaFoldDB" id="A0AA35WEA9"/>
<name>A0AA35WEA9_GEOBA</name>
<keyword evidence="7" id="KW-0783">Tetrahydrobiopterin biosynthesis</keyword>
<evidence type="ECO:0000256" key="6">
    <source>
        <dbReference type="ARBA" id="ARBA00022801"/>
    </source>
</evidence>
<evidence type="ECO:0000256" key="1">
    <source>
        <dbReference type="ARBA" id="ARBA00001052"/>
    </source>
</evidence>
<organism evidence="10 11">
    <name type="scientific">Geodia barretti</name>
    <name type="common">Barrett's horny sponge</name>
    <dbReference type="NCBI Taxonomy" id="519541"/>
    <lineage>
        <taxon>Eukaryota</taxon>
        <taxon>Metazoa</taxon>
        <taxon>Porifera</taxon>
        <taxon>Demospongiae</taxon>
        <taxon>Heteroscleromorpha</taxon>
        <taxon>Tetractinellida</taxon>
        <taxon>Astrophorina</taxon>
        <taxon>Geodiidae</taxon>
        <taxon>Geodia</taxon>
    </lineage>
</organism>
<dbReference type="PROSITE" id="PS00860">
    <property type="entry name" value="GTP_CYCLOHYDROL_1_2"/>
    <property type="match status" value="1"/>
</dbReference>
<gene>
    <name evidence="10" type="ORF">GBAR_LOCUS11045</name>
</gene>
<dbReference type="GO" id="GO:0006729">
    <property type="term" value="P:tetrahydrobiopterin biosynthetic process"/>
    <property type="evidence" value="ECO:0007669"/>
    <property type="project" value="UniProtKB-KW"/>
</dbReference>
<dbReference type="Gene3D" id="3.30.1130.10">
    <property type="match status" value="1"/>
</dbReference>
<comment type="catalytic activity">
    <reaction evidence="1">
        <text>GTP + H2O = 7,8-dihydroneopterin 3'-triphosphate + formate + H(+)</text>
        <dbReference type="Rhea" id="RHEA:17473"/>
        <dbReference type="ChEBI" id="CHEBI:15377"/>
        <dbReference type="ChEBI" id="CHEBI:15378"/>
        <dbReference type="ChEBI" id="CHEBI:15740"/>
        <dbReference type="ChEBI" id="CHEBI:37565"/>
        <dbReference type="ChEBI" id="CHEBI:58462"/>
        <dbReference type="EC" id="3.5.4.16"/>
    </reaction>
</comment>
<evidence type="ECO:0000313" key="10">
    <source>
        <dbReference type="EMBL" id="CAI8018248.1"/>
    </source>
</evidence>
<dbReference type="GO" id="GO:0003934">
    <property type="term" value="F:GTP cyclohydrolase I activity"/>
    <property type="evidence" value="ECO:0007669"/>
    <property type="project" value="UniProtKB-EC"/>
</dbReference>
<dbReference type="GO" id="GO:0005737">
    <property type="term" value="C:cytoplasm"/>
    <property type="evidence" value="ECO:0007669"/>
    <property type="project" value="TreeGrafter"/>
</dbReference>
<keyword evidence="11" id="KW-1185">Reference proteome</keyword>
<protein>
    <recommendedName>
        <fullName evidence="5">GTP cyclohydrolase 1</fullName>
        <ecNumber evidence="4">3.5.4.16</ecNumber>
    </recommendedName>
    <alternativeName>
        <fullName evidence="8">GTP cyclohydrolase I</fullName>
    </alternativeName>
</protein>
<dbReference type="FunFam" id="3.30.1130.10:FF:000001">
    <property type="entry name" value="GTP cyclohydrolase 1"/>
    <property type="match status" value="1"/>
</dbReference>
<sequence length="200" mass="21609">MTSAGPKINLAAVEVAVGAILKYIDEDSGREGLWRTPERVAEMYGELFSGVGTDPAAEIDAIFSDDVTHDPVLVADLPFYSMCEHHLLPFFGRASLVYVPDRHIAGISKIARALETTARRLQVQERLTGQLADAVMFRVKPLAVACRVEAEHLCMSMRGIQKPGHRVITTAIRQGPGGGENGATPAYTPSDLLGLLNNRG</sequence>
<accession>A0AA35WEA9</accession>